<dbReference type="PANTHER" id="PTHR42146:SF1">
    <property type="entry name" value="OLIGORIBONUCLEASE NRNB"/>
    <property type="match status" value="1"/>
</dbReference>
<name>A0AAW5E092_9BACI</name>
<dbReference type="EMBL" id="JAKTTI010000021">
    <property type="protein sequence ID" value="MCH1626325.1"/>
    <property type="molecule type" value="Genomic_DNA"/>
</dbReference>
<protein>
    <submittedName>
        <fullName evidence="2">Oligoribonuclease</fullName>
    </submittedName>
</protein>
<dbReference type="SUPFAM" id="SSF64182">
    <property type="entry name" value="DHH phosphoesterases"/>
    <property type="match status" value="1"/>
</dbReference>
<dbReference type="Pfam" id="PF26386">
    <property type="entry name" value="NrnB_C"/>
    <property type="match status" value="1"/>
</dbReference>
<reference evidence="2" key="1">
    <citation type="submission" date="2022-02" db="EMBL/GenBank/DDBJ databases">
        <title>Fredinandcohnia quinoae sp. nov. isolated from Chenopodium quinoa seeds.</title>
        <authorList>
            <person name="Saati-Santamaria Z."/>
            <person name="Flores-Felix J.D."/>
            <person name="Igual J.M."/>
            <person name="Velazquez E."/>
            <person name="Garcia-Fraile P."/>
            <person name="Martinez-Molina E."/>
        </authorList>
    </citation>
    <scope>NUCLEOTIDE SEQUENCE</scope>
    <source>
        <strain evidence="2">SECRCQ15</strain>
    </source>
</reference>
<dbReference type="Gene3D" id="3.10.310.30">
    <property type="match status" value="1"/>
</dbReference>
<evidence type="ECO:0000259" key="1">
    <source>
        <dbReference type="Pfam" id="PF26386"/>
    </source>
</evidence>
<gene>
    <name evidence="2" type="ORF">MJG50_13380</name>
</gene>
<dbReference type="InterPro" id="IPR052968">
    <property type="entry name" value="Nucleotide_metab_enz"/>
</dbReference>
<sequence length="414" mass="47858">MIKLFSDSDLDGIGCGLVAKIAFGDDVDVSYCTYRNLNERVEKFIEDQDNLNAQIYITDLAVNDKIEKKLDKRSKAGNHIQVVDHHITAMHFNNYNWGYVLPEYKTGKKTCATSLFYEFLLENGKLEQNTALEEFIELVRLYDTWEWEVEEKVEAKRLNDLFYIVGIEQFESEMLERLKSSSTFKLTDSEEFLLNMEEKKIERYIQSKNRQIVQTTIGEYCVGVIHAEQYLSELGNALAKLNPHLDLISLLNVGTKKIGFRTIYDEVDVSEFAKRYGGGGHPKASGCSMGDTAFELFVKNPFSIYSIRHDAPQNILNMKETENGTLLVNRKGEKSFVFLNQDGKWRIHHEKGLLEQSFDKYDEAERFIKRQFASGLAFDNELLTFLGDVLKKDEEYINRNIQDCLLSTKNHFNQ</sequence>
<keyword evidence="3" id="KW-1185">Reference proteome</keyword>
<organism evidence="2 3">
    <name type="scientific">Fredinandcohnia quinoae</name>
    <dbReference type="NCBI Taxonomy" id="2918902"/>
    <lineage>
        <taxon>Bacteria</taxon>
        <taxon>Bacillati</taxon>
        <taxon>Bacillota</taxon>
        <taxon>Bacilli</taxon>
        <taxon>Bacillales</taxon>
        <taxon>Bacillaceae</taxon>
        <taxon>Fredinandcohnia</taxon>
    </lineage>
</organism>
<comment type="caution">
    <text evidence="2">The sequence shown here is derived from an EMBL/GenBank/DDBJ whole genome shotgun (WGS) entry which is preliminary data.</text>
</comment>
<evidence type="ECO:0000313" key="2">
    <source>
        <dbReference type="EMBL" id="MCH1626325.1"/>
    </source>
</evidence>
<dbReference type="AlphaFoldDB" id="A0AAW5E092"/>
<accession>A0AAW5E092</accession>
<evidence type="ECO:0000313" key="3">
    <source>
        <dbReference type="Proteomes" id="UP001431131"/>
    </source>
</evidence>
<dbReference type="PANTHER" id="PTHR42146">
    <property type="entry name" value="3',5'-CYCLIC-NUCLEOTIDE PHOSPHODIESTERASE"/>
    <property type="match status" value="1"/>
</dbReference>
<dbReference type="Proteomes" id="UP001431131">
    <property type="component" value="Unassembled WGS sequence"/>
</dbReference>
<proteinExistence type="predicted"/>
<dbReference type="RefSeq" id="WP_240256242.1">
    <property type="nucleotide sequence ID" value="NZ_JAKTTI010000021.1"/>
</dbReference>
<dbReference type="InterPro" id="IPR038763">
    <property type="entry name" value="DHH_sf"/>
</dbReference>
<dbReference type="InterPro" id="IPR058608">
    <property type="entry name" value="NrnB_C"/>
</dbReference>
<feature type="domain" description="Oligoribonuclease NrnB C-terminal" evidence="1">
    <location>
        <begin position="324"/>
        <end position="394"/>
    </location>
</feature>